<evidence type="ECO:0008006" key="3">
    <source>
        <dbReference type="Google" id="ProtNLM"/>
    </source>
</evidence>
<dbReference type="RefSeq" id="WP_205351428.1">
    <property type="nucleotide sequence ID" value="NZ_BLKZ01000001.1"/>
</dbReference>
<accession>A0A7I9YWP3</accession>
<gene>
    <name evidence="1" type="ORF">MBOU_50080</name>
</gene>
<name>A0A7I9YWP3_MYCBU</name>
<sequence>MPEMRQLHVYDCALMRAVPMRVMLAMLLVAGNLAIALVVVPSAWAEPETCPPVCDQIPNSAWIDRRAVPLVSVYGWPALAGVAASVTGTTPRFRFEQVCATPSFPQDSRISAVAARATAERPEGQWQLQAQVIHWRGDTARGGDVAASVFAAAVAAVRACQLGSPNQSPSITDDEPNRMAAVISGPTIMHTYLVAHPASSTLSELTLWASSPPTVEWPVVSDAGVLDALIAPLCEAYIGSCS</sequence>
<evidence type="ECO:0000313" key="2">
    <source>
        <dbReference type="Proteomes" id="UP000465360"/>
    </source>
</evidence>
<protein>
    <recommendedName>
        <fullName evidence="3">ATPase</fullName>
    </recommendedName>
</protein>
<dbReference type="Proteomes" id="UP000465360">
    <property type="component" value="Unassembled WGS sequence"/>
</dbReference>
<keyword evidence="2" id="KW-1185">Reference proteome</keyword>
<reference evidence="1 2" key="1">
    <citation type="journal article" date="2019" name="Emerg. Microbes Infect.">
        <title>Comprehensive subspecies identification of 175 nontuberculous mycobacteria species based on 7547 genomic profiles.</title>
        <authorList>
            <person name="Matsumoto Y."/>
            <person name="Kinjo T."/>
            <person name="Motooka D."/>
            <person name="Nabeya D."/>
            <person name="Jung N."/>
            <person name="Uechi K."/>
            <person name="Horii T."/>
            <person name="Iida T."/>
            <person name="Fujita J."/>
            <person name="Nakamura S."/>
        </authorList>
    </citation>
    <scope>NUCLEOTIDE SEQUENCE [LARGE SCALE GENOMIC DNA]</scope>
    <source>
        <strain evidence="1 2">JCM 30725</strain>
    </source>
</reference>
<comment type="caution">
    <text evidence="1">The sequence shown here is derived from an EMBL/GenBank/DDBJ whole genome shotgun (WGS) entry which is preliminary data.</text>
</comment>
<dbReference type="AlphaFoldDB" id="A0A7I9YWP3"/>
<organism evidence="1 2">
    <name type="scientific">Mycobacterium bourgelatii</name>
    <dbReference type="NCBI Taxonomy" id="1273442"/>
    <lineage>
        <taxon>Bacteria</taxon>
        <taxon>Bacillati</taxon>
        <taxon>Actinomycetota</taxon>
        <taxon>Actinomycetes</taxon>
        <taxon>Mycobacteriales</taxon>
        <taxon>Mycobacteriaceae</taxon>
        <taxon>Mycobacterium</taxon>
    </lineage>
</organism>
<dbReference type="EMBL" id="BLKZ01000001">
    <property type="protein sequence ID" value="GFG92966.1"/>
    <property type="molecule type" value="Genomic_DNA"/>
</dbReference>
<proteinExistence type="predicted"/>
<evidence type="ECO:0000313" key="1">
    <source>
        <dbReference type="EMBL" id="GFG92966.1"/>
    </source>
</evidence>